<protein>
    <submittedName>
        <fullName evidence="2">Uncharacterized protein</fullName>
    </submittedName>
</protein>
<evidence type="ECO:0000256" key="1">
    <source>
        <dbReference type="SAM" id="MobiDB-lite"/>
    </source>
</evidence>
<feature type="region of interest" description="Disordered" evidence="1">
    <location>
        <begin position="1"/>
        <end position="25"/>
    </location>
</feature>
<gene>
    <name evidence="2" type="ORF">SAMN05518682_2590</name>
</gene>
<evidence type="ECO:0000313" key="3">
    <source>
        <dbReference type="Proteomes" id="UP000186235"/>
    </source>
</evidence>
<dbReference type="Proteomes" id="UP000186235">
    <property type="component" value="Unassembled WGS sequence"/>
</dbReference>
<keyword evidence="3" id="KW-1185">Reference proteome</keyword>
<name>A0A1N6SZ34_9MICO</name>
<proteinExistence type="predicted"/>
<sequence>MLPCPPDSTRFDVGGGPGPRQPSHRCRECGHEAWRLSVESETHFETLEELLEEHDVADLESLAVRVTDTIDHDPVTIQVMADREDGSPAVIDIFIGSRTAVLQFPFSRGEFWAGCEFLYDVMMIEAEETFADD</sequence>
<reference evidence="3" key="1">
    <citation type="submission" date="2017-01" db="EMBL/GenBank/DDBJ databases">
        <authorList>
            <person name="Varghese N."/>
            <person name="Submissions S."/>
        </authorList>
    </citation>
    <scope>NUCLEOTIDE SEQUENCE [LARGE SCALE GENOMIC DNA]</scope>
    <source>
        <strain evidence="3">3bp</strain>
    </source>
</reference>
<evidence type="ECO:0000313" key="2">
    <source>
        <dbReference type="EMBL" id="SIQ46247.1"/>
    </source>
</evidence>
<dbReference type="EMBL" id="FTMI01000004">
    <property type="protein sequence ID" value="SIQ46247.1"/>
    <property type="molecule type" value="Genomic_DNA"/>
</dbReference>
<organism evidence="2 3">
    <name type="scientific">Cellulosimicrobium aquatile</name>
    <dbReference type="NCBI Taxonomy" id="1612203"/>
    <lineage>
        <taxon>Bacteria</taxon>
        <taxon>Bacillati</taxon>
        <taxon>Actinomycetota</taxon>
        <taxon>Actinomycetes</taxon>
        <taxon>Micrococcales</taxon>
        <taxon>Promicromonosporaceae</taxon>
        <taxon>Cellulosimicrobium</taxon>
    </lineage>
</organism>
<accession>A0A1N6SZ34</accession>
<dbReference type="AlphaFoldDB" id="A0A1N6SZ34"/>